<sequence>MLALVHHPSLFMVVVAILWRIWRSRNWVVFEGKQFGIPALMRQFHQQYEEWVGLSVDQPTRISCPVVQPGTQVVDSRLVCMWDGPTRRGSHSAGGMVLFDPGWTLLRAKGVQFAQIDEPLVVELLVLRETIIWYLEGDLSD</sequence>
<organism evidence="1 2">
    <name type="scientific">Linum trigynum</name>
    <dbReference type="NCBI Taxonomy" id="586398"/>
    <lineage>
        <taxon>Eukaryota</taxon>
        <taxon>Viridiplantae</taxon>
        <taxon>Streptophyta</taxon>
        <taxon>Embryophyta</taxon>
        <taxon>Tracheophyta</taxon>
        <taxon>Spermatophyta</taxon>
        <taxon>Magnoliopsida</taxon>
        <taxon>eudicotyledons</taxon>
        <taxon>Gunneridae</taxon>
        <taxon>Pentapetalae</taxon>
        <taxon>rosids</taxon>
        <taxon>fabids</taxon>
        <taxon>Malpighiales</taxon>
        <taxon>Linaceae</taxon>
        <taxon>Linum</taxon>
    </lineage>
</organism>
<gene>
    <name evidence="1" type="ORF">LTRI10_LOCUS50501</name>
</gene>
<dbReference type="AlphaFoldDB" id="A0AAV2GK24"/>
<protein>
    <submittedName>
        <fullName evidence="1">Uncharacterized protein</fullName>
    </submittedName>
</protein>
<proteinExistence type="predicted"/>
<reference evidence="1 2" key="1">
    <citation type="submission" date="2024-04" db="EMBL/GenBank/DDBJ databases">
        <authorList>
            <person name="Fracassetti M."/>
        </authorList>
    </citation>
    <scope>NUCLEOTIDE SEQUENCE [LARGE SCALE GENOMIC DNA]</scope>
</reference>
<name>A0AAV2GK24_9ROSI</name>
<keyword evidence="2" id="KW-1185">Reference proteome</keyword>
<dbReference type="Proteomes" id="UP001497516">
    <property type="component" value="Chromosome 9"/>
</dbReference>
<accession>A0AAV2GK24</accession>
<evidence type="ECO:0000313" key="2">
    <source>
        <dbReference type="Proteomes" id="UP001497516"/>
    </source>
</evidence>
<dbReference type="EMBL" id="OZ034822">
    <property type="protein sequence ID" value="CAL1411126.1"/>
    <property type="molecule type" value="Genomic_DNA"/>
</dbReference>
<evidence type="ECO:0000313" key="1">
    <source>
        <dbReference type="EMBL" id="CAL1411126.1"/>
    </source>
</evidence>